<proteinExistence type="predicted"/>
<gene>
    <name evidence="1" type="ORF">MTUNDRAET4_1517</name>
</gene>
<organism evidence="1 2">
    <name type="scientific">Methylocella tundrae</name>
    <dbReference type="NCBI Taxonomy" id="227605"/>
    <lineage>
        <taxon>Bacteria</taxon>
        <taxon>Pseudomonadati</taxon>
        <taxon>Pseudomonadota</taxon>
        <taxon>Alphaproteobacteria</taxon>
        <taxon>Hyphomicrobiales</taxon>
        <taxon>Beijerinckiaceae</taxon>
        <taxon>Methylocella</taxon>
    </lineage>
</organism>
<evidence type="ECO:0000313" key="1">
    <source>
        <dbReference type="EMBL" id="VFU08410.1"/>
    </source>
</evidence>
<dbReference type="AlphaFoldDB" id="A0A4U8Z093"/>
<dbReference type="Proteomes" id="UP000294360">
    <property type="component" value="Chromosome"/>
</dbReference>
<protein>
    <submittedName>
        <fullName evidence="1">Uncharacterized protein</fullName>
    </submittedName>
</protein>
<dbReference type="EMBL" id="LR536450">
    <property type="protein sequence ID" value="VFU08410.1"/>
    <property type="molecule type" value="Genomic_DNA"/>
</dbReference>
<evidence type="ECO:0000313" key="2">
    <source>
        <dbReference type="Proteomes" id="UP000294360"/>
    </source>
</evidence>
<name>A0A4U8Z093_METTU</name>
<accession>A0A4U8Z093</accession>
<reference evidence="1 2" key="1">
    <citation type="submission" date="2019-03" db="EMBL/GenBank/DDBJ databases">
        <authorList>
            <person name="Kox A.R. M."/>
        </authorList>
    </citation>
    <scope>NUCLEOTIDE SEQUENCE [LARGE SCALE GENOMIC DNA]</scope>
    <source>
        <strain evidence="1">MTUNDRAET4 annotated genome</strain>
    </source>
</reference>
<sequence>MSAEADQFALRSVFSLINKLHGEIARLQIQREVDHAVLGATLKVLNGCDADFKSSIEAFLKSMEARFIARMSESDNILDKVFLEEVQRFFNAEAAPASPRFELIQGGLADFPEAGLGGANEAGQ</sequence>
<dbReference type="RefSeq" id="WP_166795883.1">
    <property type="nucleotide sequence ID" value="NZ_LR536450.1"/>
</dbReference>
<dbReference type="KEGG" id="mtun:MTUNDRAET4_1517"/>